<feature type="region of interest" description="Disordered" evidence="12">
    <location>
        <begin position="510"/>
        <end position="532"/>
    </location>
</feature>
<dbReference type="InterPro" id="IPR011545">
    <property type="entry name" value="DEAD/DEAH_box_helicase_dom"/>
</dbReference>
<dbReference type="GO" id="GO:0009266">
    <property type="term" value="P:response to temperature stimulus"/>
    <property type="evidence" value="ECO:0007669"/>
    <property type="project" value="UniProtKB-ARBA"/>
</dbReference>
<keyword evidence="2" id="KW-0963">Cytoplasm</keyword>
<dbReference type="PROSITE" id="PS51194">
    <property type="entry name" value="HELICASE_CTER"/>
    <property type="match status" value="1"/>
</dbReference>
<dbReference type="GO" id="GO:0003724">
    <property type="term" value="F:RNA helicase activity"/>
    <property type="evidence" value="ECO:0007669"/>
    <property type="project" value="UniProtKB-EC"/>
</dbReference>
<gene>
    <name evidence="16" type="ORF">G4223_08665</name>
</gene>
<evidence type="ECO:0000256" key="3">
    <source>
        <dbReference type="ARBA" id="ARBA00022741"/>
    </source>
</evidence>
<keyword evidence="6 11" id="KW-0067">ATP-binding</keyword>
<dbReference type="GO" id="GO:0003676">
    <property type="term" value="F:nucleic acid binding"/>
    <property type="evidence" value="ECO:0007669"/>
    <property type="project" value="InterPro"/>
</dbReference>
<evidence type="ECO:0000313" key="17">
    <source>
        <dbReference type="Proteomes" id="UP000480684"/>
    </source>
</evidence>
<comment type="similarity">
    <text evidence="7 11">Belongs to the DEAD box helicase family.</text>
</comment>
<dbReference type="RefSeq" id="WP_163677892.1">
    <property type="nucleotide sequence ID" value="NZ_JAAIYP010000035.1"/>
</dbReference>
<evidence type="ECO:0000259" key="14">
    <source>
        <dbReference type="PROSITE" id="PS51194"/>
    </source>
</evidence>
<comment type="caution">
    <text evidence="16">The sequence shown here is derived from an EMBL/GenBank/DDBJ whole genome shotgun (WGS) entry which is preliminary data.</text>
</comment>
<evidence type="ECO:0000256" key="6">
    <source>
        <dbReference type="ARBA" id="ARBA00022840"/>
    </source>
</evidence>
<evidence type="ECO:0000313" key="16">
    <source>
        <dbReference type="EMBL" id="NFV80181.1"/>
    </source>
</evidence>
<dbReference type="InterPro" id="IPR014014">
    <property type="entry name" value="RNA_helicase_DEAD_Q_motif"/>
</dbReference>
<evidence type="ECO:0000256" key="2">
    <source>
        <dbReference type="ARBA" id="ARBA00022490"/>
    </source>
</evidence>
<dbReference type="GO" id="GO:0005829">
    <property type="term" value="C:cytosol"/>
    <property type="evidence" value="ECO:0007669"/>
    <property type="project" value="TreeGrafter"/>
</dbReference>
<name>A0A7C9QU36_9PROT</name>
<dbReference type="SUPFAM" id="SSF52540">
    <property type="entry name" value="P-loop containing nucleoside triphosphate hydrolases"/>
    <property type="match status" value="1"/>
</dbReference>
<dbReference type="PROSITE" id="PS51195">
    <property type="entry name" value="Q_MOTIF"/>
    <property type="match status" value="1"/>
</dbReference>
<dbReference type="AlphaFoldDB" id="A0A7C9QU36"/>
<evidence type="ECO:0000256" key="1">
    <source>
        <dbReference type="ARBA" id="ARBA00012552"/>
    </source>
</evidence>
<feature type="domain" description="DEAD-box RNA helicase Q" evidence="15">
    <location>
        <begin position="1"/>
        <end position="29"/>
    </location>
</feature>
<dbReference type="FunFam" id="3.40.50.300:FF:000108">
    <property type="entry name" value="ATP-dependent RNA helicase RhlE"/>
    <property type="match status" value="1"/>
</dbReference>
<evidence type="ECO:0000256" key="10">
    <source>
        <dbReference type="PROSITE-ProRule" id="PRU00552"/>
    </source>
</evidence>
<keyword evidence="4 11" id="KW-0378">Hydrolase</keyword>
<dbReference type="Pfam" id="PF00271">
    <property type="entry name" value="Helicase_C"/>
    <property type="match status" value="1"/>
</dbReference>
<evidence type="ECO:0000256" key="12">
    <source>
        <dbReference type="SAM" id="MobiDB-lite"/>
    </source>
</evidence>
<keyword evidence="17" id="KW-1185">Reference proteome</keyword>
<dbReference type="InterPro" id="IPR027417">
    <property type="entry name" value="P-loop_NTPase"/>
</dbReference>
<feature type="domain" description="Helicase C-terminal" evidence="14">
    <location>
        <begin position="216"/>
        <end position="381"/>
    </location>
</feature>
<dbReference type="EC" id="3.6.4.13" evidence="1"/>
<comment type="catalytic activity">
    <reaction evidence="8">
        <text>ATP + H2O = ADP + phosphate + H(+)</text>
        <dbReference type="Rhea" id="RHEA:13065"/>
        <dbReference type="ChEBI" id="CHEBI:15377"/>
        <dbReference type="ChEBI" id="CHEBI:15378"/>
        <dbReference type="ChEBI" id="CHEBI:30616"/>
        <dbReference type="ChEBI" id="CHEBI:43474"/>
        <dbReference type="ChEBI" id="CHEBI:456216"/>
        <dbReference type="EC" id="3.6.4.13"/>
    </reaction>
</comment>
<feature type="compositionally biased region" description="Low complexity" evidence="12">
    <location>
        <begin position="412"/>
        <end position="440"/>
    </location>
</feature>
<organism evidence="16 17">
    <name type="scientific">Magnetospirillum aberrantis SpK</name>
    <dbReference type="NCBI Taxonomy" id="908842"/>
    <lineage>
        <taxon>Bacteria</taxon>
        <taxon>Pseudomonadati</taxon>
        <taxon>Pseudomonadota</taxon>
        <taxon>Alphaproteobacteria</taxon>
        <taxon>Rhodospirillales</taxon>
        <taxon>Rhodospirillaceae</taxon>
        <taxon>Magnetospirillum</taxon>
    </lineage>
</organism>
<dbReference type="PANTHER" id="PTHR47959">
    <property type="entry name" value="ATP-DEPENDENT RNA HELICASE RHLE-RELATED"/>
    <property type="match status" value="1"/>
</dbReference>
<dbReference type="Gene3D" id="3.40.50.300">
    <property type="entry name" value="P-loop containing nucleotide triphosphate hydrolases"/>
    <property type="match status" value="2"/>
</dbReference>
<dbReference type="SMART" id="SM00487">
    <property type="entry name" value="DEXDc"/>
    <property type="match status" value="1"/>
</dbReference>
<evidence type="ECO:0000259" key="13">
    <source>
        <dbReference type="PROSITE" id="PS51192"/>
    </source>
</evidence>
<dbReference type="EMBL" id="JAAIYP010000035">
    <property type="protein sequence ID" value="NFV80181.1"/>
    <property type="molecule type" value="Genomic_DNA"/>
</dbReference>
<evidence type="ECO:0000256" key="5">
    <source>
        <dbReference type="ARBA" id="ARBA00022806"/>
    </source>
</evidence>
<evidence type="ECO:0000259" key="15">
    <source>
        <dbReference type="PROSITE" id="PS51195"/>
    </source>
</evidence>
<sequence>MTFADLGLSPELLKAVEESGYTKPTPIQEQAIPVVLMNRDVLGCAQTGTGKTAGFTLPMIEILAGGRAKARMPRSLILAPTRELAAQVAENFDKYGKYHKLAKALIIGGESMSDQVAILDRGVDVLIATPGRLLDMFERGRILLNDIKILVIDEADRMLDMGFIPDVQRIVSLLPKIRQTLFFSATLGPEIRKLADEFLMNPKEITVAAASSAATTIEQFLAVVEGQDKRETLRHLIRVENIKNAFVFCNRKRDVDILYRSLQKHHFEVVQMHGDMAQPARLEALGKFKSGEAKLLVCSDVAARGIDIKAVSHVFNFDVPIHSEDYVHRIGRTGRAGETGRAFTIATPDDGKFVVAIEKLIGKEIPRLEVEGVPALELNLEPRRRGRGGRDQDRKDGETKTRDDRRSRGRRTGPVAEAPAEAVETTVAPEIAEQPQPQQQPRERSRPRRDDSRRDDSRRDENRRDDRRDDRRGRDGRRRGRIDELGIGEMTHRDDVIGFGDHMPDFMLREVPKVAPRSAKDEAEADKDEAEE</sequence>
<evidence type="ECO:0000256" key="4">
    <source>
        <dbReference type="ARBA" id="ARBA00022801"/>
    </source>
</evidence>
<dbReference type="InterPro" id="IPR000629">
    <property type="entry name" value="RNA-helicase_DEAD-box_CS"/>
</dbReference>
<dbReference type="GO" id="GO:0016787">
    <property type="term" value="F:hydrolase activity"/>
    <property type="evidence" value="ECO:0007669"/>
    <property type="project" value="UniProtKB-KW"/>
</dbReference>
<proteinExistence type="inferred from homology"/>
<keyword evidence="5 11" id="KW-0347">Helicase</keyword>
<dbReference type="PROSITE" id="PS51192">
    <property type="entry name" value="HELICASE_ATP_BIND_1"/>
    <property type="match status" value="1"/>
</dbReference>
<feature type="compositionally biased region" description="Basic and acidic residues" evidence="12">
    <location>
        <begin position="441"/>
        <end position="473"/>
    </location>
</feature>
<evidence type="ECO:0000256" key="11">
    <source>
        <dbReference type="RuleBase" id="RU000492"/>
    </source>
</evidence>
<dbReference type="GO" id="GO:0042255">
    <property type="term" value="P:ribosome assembly"/>
    <property type="evidence" value="ECO:0007669"/>
    <property type="project" value="UniProtKB-ARBA"/>
</dbReference>
<feature type="region of interest" description="Disordered" evidence="12">
    <location>
        <begin position="381"/>
        <end position="488"/>
    </location>
</feature>
<dbReference type="SMART" id="SM00490">
    <property type="entry name" value="HELICc"/>
    <property type="match status" value="1"/>
</dbReference>
<evidence type="ECO:0000256" key="9">
    <source>
        <dbReference type="ARBA" id="ARBA00074363"/>
    </source>
</evidence>
<dbReference type="GO" id="GO:0005524">
    <property type="term" value="F:ATP binding"/>
    <property type="evidence" value="ECO:0007669"/>
    <property type="project" value="UniProtKB-KW"/>
</dbReference>
<dbReference type="CDD" id="cd18787">
    <property type="entry name" value="SF2_C_DEAD"/>
    <property type="match status" value="1"/>
</dbReference>
<dbReference type="CDD" id="cd00268">
    <property type="entry name" value="DEADc"/>
    <property type="match status" value="1"/>
</dbReference>
<dbReference type="InterPro" id="IPR014001">
    <property type="entry name" value="Helicase_ATP-bd"/>
</dbReference>
<feature type="compositionally biased region" description="Acidic residues" evidence="12">
    <location>
        <begin position="523"/>
        <end position="532"/>
    </location>
</feature>
<dbReference type="InterPro" id="IPR044742">
    <property type="entry name" value="DEAD/DEAH_RhlB"/>
</dbReference>
<evidence type="ECO:0000256" key="7">
    <source>
        <dbReference type="ARBA" id="ARBA00038437"/>
    </source>
</evidence>
<feature type="compositionally biased region" description="Basic and acidic residues" evidence="12">
    <location>
        <begin position="510"/>
        <end position="522"/>
    </location>
</feature>
<dbReference type="InterPro" id="IPR050079">
    <property type="entry name" value="DEAD_box_RNA_helicase"/>
</dbReference>
<feature type="compositionally biased region" description="Basic and acidic residues" evidence="12">
    <location>
        <begin position="381"/>
        <end position="406"/>
    </location>
</feature>
<dbReference type="InterPro" id="IPR001650">
    <property type="entry name" value="Helicase_C-like"/>
</dbReference>
<dbReference type="Proteomes" id="UP000480684">
    <property type="component" value="Unassembled WGS sequence"/>
</dbReference>
<feature type="domain" description="Helicase ATP-binding" evidence="13">
    <location>
        <begin position="32"/>
        <end position="205"/>
    </location>
</feature>
<evidence type="ECO:0000256" key="8">
    <source>
        <dbReference type="ARBA" id="ARBA00047984"/>
    </source>
</evidence>
<protein>
    <recommendedName>
        <fullName evidence="9">DEAD-box ATP-dependent RNA helicase RhpA</fullName>
        <ecNumber evidence="1">3.6.4.13</ecNumber>
    </recommendedName>
</protein>
<feature type="short sequence motif" description="Q motif" evidence="10">
    <location>
        <begin position="1"/>
        <end position="29"/>
    </location>
</feature>
<dbReference type="Pfam" id="PF00270">
    <property type="entry name" value="DEAD"/>
    <property type="match status" value="1"/>
</dbReference>
<accession>A0A7C9QU36</accession>
<reference evidence="16 17" key="1">
    <citation type="submission" date="2020-02" db="EMBL/GenBank/DDBJ databases">
        <authorList>
            <person name="Dziuba M."/>
            <person name="Kuznetsov B."/>
            <person name="Mardanov A."/>
            <person name="Ravin N."/>
            <person name="Grouzdev D."/>
        </authorList>
    </citation>
    <scope>NUCLEOTIDE SEQUENCE [LARGE SCALE GENOMIC DNA]</scope>
    <source>
        <strain evidence="16 17">SpK</strain>
    </source>
</reference>
<dbReference type="PANTHER" id="PTHR47959:SF13">
    <property type="entry name" value="ATP-DEPENDENT RNA HELICASE RHLE"/>
    <property type="match status" value="1"/>
</dbReference>
<dbReference type="PROSITE" id="PS00039">
    <property type="entry name" value="DEAD_ATP_HELICASE"/>
    <property type="match status" value="1"/>
</dbReference>
<keyword evidence="3 11" id="KW-0547">Nucleotide-binding</keyword>